<evidence type="ECO:0000256" key="3">
    <source>
        <dbReference type="SAM" id="MobiDB-lite"/>
    </source>
</evidence>
<dbReference type="PANTHER" id="PTHR14017:SF1">
    <property type="entry name" value="LD02225P"/>
    <property type="match status" value="1"/>
</dbReference>
<dbReference type="EMBL" id="HBHK01026373">
    <property type="protein sequence ID" value="CAD9706096.1"/>
    <property type="molecule type" value="Transcribed_RNA"/>
</dbReference>
<organism evidence="5">
    <name type="scientific">Mucochytrium quahogii</name>
    <dbReference type="NCBI Taxonomy" id="96639"/>
    <lineage>
        <taxon>Eukaryota</taxon>
        <taxon>Sar</taxon>
        <taxon>Stramenopiles</taxon>
        <taxon>Bigyra</taxon>
        <taxon>Labyrinthulomycetes</taxon>
        <taxon>Thraustochytrida</taxon>
        <taxon>Thraustochytriidae</taxon>
        <taxon>Mucochytrium</taxon>
    </lineage>
</organism>
<dbReference type="Pfam" id="PF02373">
    <property type="entry name" value="JmjC"/>
    <property type="match status" value="1"/>
</dbReference>
<feature type="region of interest" description="Disordered" evidence="3">
    <location>
        <begin position="711"/>
        <end position="730"/>
    </location>
</feature>
<evidence type="ECO:0000256" key="2">
    <source>
        <dbReference type="ARBA" id="ARBA00023242"/>
    </source>
</evidence>
<feature type="region of interest" description="Disordered" evidence="3">
    <location>
        <begin position="1143"/>
        <end position="1165"/>
    </location>
</feature>
<feature type="compositionally biased region" description="Basic and acidic residues" evidence="3">
    <location>
        <begin position="12"/>
        <end position="27"/>
    </location>
</feature>
<protein>
    <recommendedName>
        <fullName evidence="4">JmjC domain-containing protein</fullName>
    </recommendedName>
</protein>
<keyword evidence="2" id="KW-0539">Nucleus</keyword>
<name>A0A7S2SPH6_9STRA</name>
<gene>
    <name evidence="5" type="ORF">QSP1433_LOCUS16581</name>
</gene>
<evidence type="ECO:0000256" key="1">
    <source>
        <dbReference type="ARBA" id="ARBA00004123"/>
    </source>
</evidence>
<dbReference type="GO" id="GO:0005634">
    <property type="term" value="C:nucleus"/>
    <property type="evidence" value="ECO:0007669"/>
    <property type="project" value="UniProtKB-SubCell"/>
</dbReference>
<dbReference type="GO" id="GO:0031490">
    <property type="term" value="F:chromatin DNA binding"/>
    <property type="evidence" value="ECO:0007669"/>
    <property type="project" value="TreeGrafter"/>
</dbReference>
<feature type="region of interest" description="Disordered" evidence="3">
    <location>
        <begin position="1"/>
        <end position="52"/>
    </location>
</feature>
<reference evidence="5" key="1">
    <citation type="submission" date="2021-01" db="EMBL/GenBank/DDBJ databases">
        <authorList>
            <person name="Corre E."/>
            <person name="Pelletier E."/>
            <person name="Niang G."/>
            <person name="Scheremetjew M."/>
            <person name="Finn R."/>
            <person name="Kale V."/>
            <person name="Holt S."/>
            <person name="Cochrane G."/>
            <person name="Meng A."/>
            <person name="Brown T."/>
            <person name="Cohen L."/>
        </authorList>
    </citation>
    <scope>NUCLEOTIDE SEQUENCE</scope>
    <source>
        <strain evidence="5">NY070348D</strain>
    </source>
</reference>
<dbReference type="PANTHER" id="PTHR14017">
    <property type="entry name" value="LYSINE-SPECIFIC DEMETHYLASE"/>
    <property type="match status" value="1"/>
</dbReference>
<accession>A0A7S2SPH6</accession>
<evidence type="ECO:0000313" key="5">
    <source>
        <dbReference type="EMBL" id="CAD9706096.1"/>
    </source>
</evidence>
<feature type="region of interest" description="Disordered" evidence="3">
    <location>
        <begin position="1016"/>
        <end position="1036"/>
    </location>
</feature>
<dbReference type="InterPro" id="IPR003347">
    <property type="entry name" value="JmjC_dom"/>
</dbReference>
<feature type="compositionally biased region" description="Basic residues" evidence="3">
    <location>
        <begin position="715"/>
        <end position="727"/>
    </location>
</feature>
<dbReference type="SMART" id="SM00558">
    <property type="entry name" value="JmjC"/>
    <property type="match status" value="1"/>
</dbReference>
<comment type="subcellular location">
    <subcellularLocation>
        <location evidence="1">Nucleus</location>
    </subcellularLocation>
</comment>
<feature type="compositionally biased region" description="Low complexity" evidence="3">
    <location>
        <begin position="1143"/>
        <end position="1159"/>
    </location>
</feature>
<feature type="region of interest" description="Disordered" evidence="3">
    <location>
        <begin position="298"/>
        <end position="335"/>
    </location>
</feature>
<evidence type="ECO:0000259" key="4">
    <source>
        <dbReference type="SMART" id="SM00558"/>
    </source>
</evidence>
<sequence>MLEKNLCNLDWLDERGPKLKDREKNLEDDQAPTDEAASDGTSKHIDDEESAGTPRAEMIGSMTSLSVSPHNQPATARARCCLCFGDETASKDASAMDVDEGRHDEKGAFAVPRESRFIRILGCILHAECARVARDRGLLNSLEYTDVESSGGDVCSPAFGATVLSKDVTIVKGLLTNKAIGVNNDLFSEGALEKVVGDSPFRSGVAGAGSGASKKYKSSQQANHGALFGNGKKKSITIAVFKQACGGPGKVNEEKLGYMPLSQLMEYNSPSKGSPSVSPCNPWGFYDLQRSSQTLVKRERDVKASNGASGAKPAEPQDNDSRKRKRESVGGASVTAATTSTSLIKHEDGFVKYMRHSFGLNNNHWAAHMQELDKLPLWMRYRSPGNALQWTRSINQPVNIGPQFSMKQEGVVTGIREGTNRFRTFSINHGPGLEEWGAIPAQYTSKFRKMFEKDFFQIEGQTMPDIGKLIRNDIPVFIGVQQPTDIMSIGPGSMFWTLSRGRMVSSSWNYLDYSSASMNAAFERYDINRSANIPYSLPMNTLALDLAVSEVYRAEPARVATMSTDTLELFSKKLEKTYESEQKIRKEVLEVGFAPGLEPQGSIVVHCEVPNCGKELFHHYFYCQTCDSLGAEKQLNTGATAPGLDMPVRNVSFTTPNKKLQKTAPAYMGSNGYQSGLVGAADQMKRTSNNTGPSCSKMCPPPPINCNLDRQQGLNKKKTGGARRKPRSPVPSWLRVDSRVVVNDSGSIGTVIKSGHGFYTVQFDGTTKTVLRRRNGLSSPAAARNNIVYSCPEEHAEMIGVLPESIVHAKATPLAGSSSIPSVAHVNTTKVIRARPAIMCKSCWDKHRAQHTGHLSLCMEKMQFSQLKQLVTDVGSLCRARMLNGASVHSVEELLENVTRLEPVQFIPVLPQSIMPPACKTEIPEMPLKVGRSSKSNIDSNAARNAATIASLMLPLISGRVDMDLAMRVFNIEKRKSKSKGGSIYTGAGAKNNQFVLGGRALPSSTVNSFVERRYGSSTSANRTTAKHSPGYRPEFSTKLHVSPTVPFKDLDQCSIPGSPSSFALTPSSQGPSWSSMFLDRSGQNIFDMGDTFSVSSRSQTPNIEPHEDVGDRHTPIFLEGLDNDFGMGHMSVADPLLAINLPSSSDGPSMPTSTGSGSHENGSNITLEPWAQWITEIC</sequence>
<dbReference type="InterPro" id="IPR051630">
    <property type="entry name" value="Corepressor-Demethylase"/>
</dbReference>
<dbReference type="AlphaFoldDB" id="A0A7S2SPH6"/>
<dbReference type="GO" id="GO:0000978">
    <property type="term" value="F:RNA polymerase II cis-regulatory region sequence-specific DNA binding"/>
    <property type="evidence" value="ECO:0007669"/>
    <property type="project" value="TreeGrafter"/>
</dbReference>
<dbReference type="Gene3D" id="2.60.120.650">
    <property type="entry name" value="Cupin"/>
    <property type="match status" value="1"/>
</dbReference>
<dbReference type="GO" id="GO:0010468">
    <property type="term" value="P:regulation of gene expression"/>
    <property type="evidence" value="ECO:0007669"/>
    <property type="project" value="TreeGrafter"/>
</dbReference>
<proteinExistence type="predicted"/>
<feature type="domain" description="JmjC" evidence="4">
    <location>
        <begin position="364"/>
        <end position="527"/>
    </location>
</feature>